<dbReference type="EMBL" id="BK016105">
    <property type="protein sequence ID" value="DAF95203.1"/>
    <property type="molecule type" value="Genomic_DNA"/>
</dbReference>
<accession>A0A8S5UL96</accession>
<evidence type="ECO:0000313" key="1">
    <source>
        <dbReference type="EMBL" id="DAF95203.1"/>
    </source>
</evidence>
<reference evidence="1" key="1">
    <citation type="journal article" date="2021" name="Proc. Natl. Acad. Sci. U.S.A.">
        <title>A Catalog of Tens of Thousands of Viruses from Human Metagenomes Reveals Hidden Associations with Chronic Diseases.</title>
        <authorList>
            <person name="Tisza M.J."/>
            <person name="Buck C.B."/>
        </authorList>
    </citation>
    <scope>NUCLEOTIDE SEQUENCE</scope>
    <source>
        <strain evidence="1">CtrJ69</strain>
    </source>
</reference>
<name>A0A8S5UL96_9VIRU</name>
<sequence>MVISLYNNHKGIDVKNSIVSNHSFFVLNNFIICNPFVHTIT</sequence>
<protein>
    <submittedName>
        <fullName evidence="1">Uncharacterized protein</fullName>
    </submittedName>
</protein>
<proteinExistence type="predicted"/>
<organism evidence="1">
    <name type="scientific">Microviridae sp. ctrJ69</name>
    <dbReference type="NCBI Taxonomy" id="2825007"/>
    <lineage>
        <taxon>Viruses</taxon>
        <taxon>Monodnaviria</taxon>
        <taxon>Sangervirae</taxon>
        <taxon>Phixviricota</taxon>
        <taxon>Malgrandaviricetes</taxon>
        <taxon>Petitvirales</taxon>
        <taxon>Microviridae</taxon>
    </lineage>
</organism>